<accession>A0ABY7LVB7</accession>
<evidence type="ECO:0000313" key="1">
    <source>
        <dbReference type="EMBL" id="WBA43991.1"/>
    </source>
</evidence>
<organism evidence="1 2">
    <name type="scientific">Hymenobacter canadensis</name>
    <dbReference type="NCBI Taxonomy" id="2999067"/>
    <lineage>
        <taxon>Bacteria</taxon>
        <taxon>Pseudomonadati</taxon>
        <taxon>Bacteroidota</taxon>
        <taxon>Cytophagia</taxon>
        <taxon>Cytophagales</taxon>
        <taxon>Hymenobacteraceae</taxon>
        <taxon>Hymenobacter</taxon>
    </lineage>
</organism>
<evidence type="ECO:0000313" key="2">
    <source>
        <dbReference type="Proteomes" id="UP001211005"/>
    </source>
</evidence>
<keyword evidence="1" id="KW-0614">Plasmid</keyword>
<evidence type="ECO:0008006" key="3">
    <source>
        <dbReference type="Google" id="ProtNLM"/>
    </source>
</evidence>
<protein>
    <recommendedName>
        <fullName evidence="3">DUF2283 domain-containing protein</fullName>
    </recommendedName>
</protein>
<dbReference type="EMBL" id="CP114768">
    <property type="protein sequence ID" value="WBA43991.1"/>
    <property type="molecule type" value="Genomic_DNA"/>
</dbReference>
<dbReference type="Proteomes" id="UP001211005">
    <property type="component" value="Plasmid unnamed1"/>
</dbReference>
<sequence length="77" mass="9138">MHNPFELLVTYADYREGFVAEVWLNNIHIAEVYEDAQGDKRVELYFMQKQDLSLPLEALQETLQRAKETLWPTVRPE</sequence>
<name>A0ABY7LVB7_9BACT</name>
<geneLocation type="plasmid" evidence="1 2">
    <name>unnamed1</name>
</geneLocation>
<gene>
    <name evidence="1" type="ORF">O3303_20720</name>
</gene>
<proteinExistence type="predicted"/>
<dbReference type="RefSeq" id="WP_269562025.1">
    <property type="nucleotide sequence ID" value="NZ_CP114768.1"/>
</dbReference>
<reference evidence="1 2" key="1">
    <citation type="submission" date="2022-12" db="EMBL/GenBank/DDBJ databases">
        <title>Hymenobacter canadensis sp. nov. isolated from lake water of the Cambridge Bay, Canada.</title>
        <authorList>
            <person name="Kim W.H."/>
            <person name="Lee Y.M."/>
        </authorList>
    </citation>
    <scope>NUCLEOTIDE SEQUENCE [LARGE SCALE GENOMIC DNA]</scope>
    <source>
        <strain evidence="1 2">PAMC 29467</strain>
        <plasmid evidence="1 2">unnamed1</plasmid>
    </source>
</reference>
<keyword evidence="2" id="KW-1185">Reference proteome</keyword>